<dbReference type="PANTHER" id="PTHR43572">
    <property type="entry name" value="CHAPERONE PROTEIN CLPD, CHLOROPLASTIC"/>
    <property type="match status" value="1"/>
</dbReference>
<evidence type="ECO:0000256" key="6">
    <source>
        <dbReference type="SAM" id="MobiDB-lite"/>
    </source>
</evidence>
<keyword evidence="4" id="KW-0804">Transcription</keyword>
<dbReference type="Pfam" id="PF07724">
    <property type="entry name" value="AAA_2"/>
    <property type="match status" value="1"/>
</dbReference>
<protein>
    <submittedName>
        <fullName evidence="8">Chaperone protein ClpB</fullName>
    </submittedName>
</protein>
<organism evidence="8 9">
    <name type="scientific">Morella rubra</name>
    <name type="common">Chinese bayberry</name>
    <dbReference type="NCBI Taxonomy" id="262757"/>
    <lineage>
        <taxon>Eukaryota</taxon>
        <taxon>Viridiplantae</taxon>
        <taxon>Streptophyta</taxon>
        <taxon>Embryophyta</taxon>
        <taxon>Tracheophyta</taxon>
        <taxon>Spermatophyta</taxon>
        <taxon>Magnoliopsida</taxon>
        <taxon>eudicotyledons</taxon>
        <taxon>Gunneridae</taxon>
        <taxon>Pentapetalae</taxon>
        <taxon>rosids</taxon>
        <taxon>fabids</taxon>
        <taxon>Fagales</taxon>
        <taxon>Myricaceae</taxon>
        <taxon>Morella</taxon>
    </lineage>
</organism>
<dbReference type="OrthoDB" id="1723324at2759"/>
<dbReference type="InterPro" id="IPR058680">
    <property type="entry name" value="NBD_SMAX1-like"/>
</dbReference>
<name>A0A6A1UMD3_9ROSI</name>
<dbReference type="InterPro" id="IPR003959">
    <property type="entry name" value="ATPase_AAA_core"/>
</dbReference>
<dbReference type="InterPro" id="IPR004176">
    <property type="entry name" value="Clp_R_N"/>
</dbReference>
<comment type="similarity">
    <text evidence="1">Belongs to the ClpA/ClpB family.</text>
</comment>
<dbReference type="Pfam" id="PF23569">
    <property type="entry name" value="NBD_SMAX1"/>
    <property type="match status" value="1"/>
</dbReference>
<dbReference type="Gene3D" id="1.10.1780.10">
    <property type="entry name" value="Clp, N-terminal domain"/>
    <property type="match status" value="1"/>
</dbReference>
<evidence type="ECO:0000256" key="2">
    <source>
        <dbReference type="ARBA" id="ARBA00022737"/>
    </source>
</evidence>
<dbReference type="Pfam" id="PF26587">
    <property type="entry name" value="AAA_lid_SMAX1"/>
    <property type="match status" value="1"/>
</dbReference>
<sequence length="1113" mass="121889">MPTPVSAARQCLTDEAARALEDAVAVARRRSHAQTTSLHAVSALLALPSSALREACASSRSGAYSPRLQFRALELSVGVSLDRLPSSSKALDEPPVSNSLMAAIKRSQANQRRHPDSFHLHQQILHSQQQTTSLLKVELKHFVLSILDDPIVSRVFGEAGFRSCDIKLAIIQPPVSRFSRTRCPPVFLCNLTDSDSGRRTFNLEVSGDENSRRIGQVLLRKSGKNPLLVGVGAIDALRSFTESVNNGKGSTLPAELAGLSVISVENEISEWVNGGGSEDNMGLRFKELGSAAEQCSGSGIVVNLGDLKVFNEDGASSEAVSFVVSQLKRLLELHYEKLWLMGAAGTYETYSKLVGRFPCIEKGWDFHVLPITSSLPFGDGFGSKSSLMGSFVPFGGFFSTPADFTIPLSRTNQVFTRCKLCTEKYEHEAAVSKKGGSTTSVPDRHSKSLPSWLQVAELDAGNGVDMAKSVFDSVQTKDDAATLNANTLVLQEKWNTICQRLHQAQQFPRLDLPNASSLVPSAEGFHLVRNGKEGSSKNSSRSESQTANSIPYMPTDLQKIVPFKENIHLPMASDVENASFQPEPSVKVSKSQQIGMESPWLSTCSIAKMSMPPDRTSSTSVTSVTTDLGLGTLYASISRKPESTKVPPHRGCLQHFSGSISEVDAASESTSHQIAHSSSCSGPIMGGQYDVRDLKELRRSLAEKVCWQDEAIYSISQAISRCRSGDGRRCGSNLRGGIWLTFLGQDKVGKKRIASALAEIIFGTRESLICVDLGFQGRVVQSNSMFENQEFEGYDMKFRGKTLVNYIAGELRKKPQSVVFLQNVDKADLLAQSSLSQSLSQAIRTGKFADSYGREISINNMIFVITSSITKDTGTSLATEGPVEFSEERILKAKRYKMKILVECVTHDACRGNVLNVRLTSTKGISNPVSVNKRKLIETCGSGEQKETFKIQEPAQKVSRSYLDLNMPVDELGAETNHRDCESDTISENLEACLEEFFDLVDEKVIFKPFNFDALAGKVVKDISLQFQRTFGSEAMLEMDYEVMVQILAAAWLSDRDRAVQEWTEQVLCRSFAEAQRKYHLTAQSVLKLVSCEGSVMEEQAPGICLPARIIVS</sequence>
<feature type="region of interest" description="Disordered" evidence="6">
    <location>
        <begin position="529"/>
        <end position="550"/>
    </location>
</feature>
<reference evidence="8 9" key="1">
    <citation type="journal article" date="2019" name="Plant Biotechnol. J.">
        <title>The red bayberry genome and genetic basis of sex determination.</title>
        <authorList>
            <person name="Jia H.M."/>
            <person name="Jia H.J."/>
            <person name="Cai Q.L."/>
            <person name="Wang Y."/>
            <person name="Zhao H.B."/>
            <person name="Yang W.F."/>
            <person name="Wang G.Y."/>
            <person name="Li Y.H."/>
            <person name="Zhan D.L."/>
            <person name="Shen Y.T."/>
            <person name="Niu Q.F."/>
            <person name="Chang L."/>
            <person name="Qiu J."/>
            <person name="Zhao L."/>
            <person name="Xie H.B."/>
            <person name="Fu W.Y."/>
            <person name="Jin J."/>
            <person name="Li X.W."/>
            <person name="Jiao Y."/>
            <person name="Zhou C.C."/>
            <person name="Tu T."/>
            <person name="Chai C.Y."/>
            <person name="Gao J.L."/>
            <person name="Fan L.J."/>
            <person name="van de Weg E."/>
            <person name="Wang J.Y."/>
            <person name="Gao Z.S."/>
        </authorList>
    </citation>
    <scope>NUCLEOTIDE SEQUENCE [LARGE SCALE GENOMIC DNA]</scope>
    <source>
        <tissue evidence="8">Leaves</tissue>
    </source>
</reference>
<gene>
    <name evidence="8" type="ORF">CJ030_MR0G003729</name>
</gene>
<dbReference type="SUPFAM" id="SSF81923">
    <property type="entry name" value="Double Clp-N motif"/>
    <property type="match status" value="1"/>
</dbReference>
<dbReference type="Pfam" id="PF02861">
    <property type="entry name" value="Clp_N"/>
    <property type="match status" value="1"/>
</dbReference>
<evidence type="ECO:0000259" key="7">
    <source>
        <dbReference type="PROSITE" id="PS51903"/>
    </source>
</evidence>
<dbReference type="EMBL" id="RXIC02000068">
    <property type="protein sequence ID" value="KAB1201439.1"/>
    <property type="molecule type" value="Genomic_DNA"/>
</dbReference>
<dbReference type="InterPro" id="IPR036628">
    <property type="entry name" value="Clp_N_dom_sf"/>
</dbReference>
<evidence type="ECO:0000313" key="9">
    <source>
        <dbReference type="Proteomes" id="UP000516437"/>
    </source>
</evidence>
<evidence type="ECO:0000313" key="8">
    <source>
        <dbReference type="EMBL" id="KAB1201439.1"/>
    </source>
</evidence>
<dbReference type="PROSITE" id="PS51903">
    <property type="entry name" value="CLP_R"/>
    <property type="match status" value="1"/>
</dbReference>
<dbReference type="Proteomes" id="UP000516437">
    <property type="component" value="Unassembled WGS sequence"/>
</dbReference>
<evidence type="ECO:0000256" key="4">
    <source>
        <dbReference type="ARBA" id="ARBA00023163"/>
    </source>
</evidence>
<feature type="domain" description="Clp R" evidence="7">
    <location>
        <begin position="8"/>
        <end position="176"/>
    </location>
</feature>
<keyword evidence="3" id="KW-0805">Transcription regulation</keyword>
<dbReference type="AlphaFoldDB" id="A0A6A1UMD3"/>
<dbReference type="GO" id="GO:0016887">
    <property type="term" value="F:ATP hydrolysis activity"/>
    <property type="evidence" value="ECO:0007669"/>
    <property type="project" value="InterPro"/>
</dbReference>
<dbReference type="Gene3D" id="3.40.50.300">
    <property type="entry name" value="P-loop containing nucleotide triphosphate hydrolases"/>
    <property type="match status" value="1"/>
</dbReference>
<keyword evidence="9" id="KW-1185">Reference proteome</keyword>
<dbReference type="PANTHER" id="PTHR43572:SF38">
    <property type="entry name" value="PROTEIN SMAX1-LIKE 6"/>
    <property type="match status" value="1"/>
</dbReference>
<proteinExistence type="inferred from homology"/>
<dbReference type="SUPFAM" id="SSF52540">
    <property type="entry name" value="P-loop containing nucleoside triphosphate hydrolases"/>
    <property type="match status" value="1"/>
</dbReference>
<dbReference type="GO" id="GO:0005524">
    <property type="term" value="F:ATP binding"/>
    <property type="evidence" value="ECO:0007669"/>
    <property type="project" value="InterPro"/>
</dbReference>
<dbReference type="InterPro" id="IPR058954">
    <property type="entry name" value="AAA_lid_SMAX1"/>
</dbReference>
<accession>A0A6A1UMD3</accession>
<evidence type="ECO:0000256" key="3">
    <source>
        <dbReference type="ARBA" id="ARBA00023015"/>
    </source>
</evidence>
<dbReference type="InterPro" id="IPR027417">
    <property type="entry name" value="P-loop_NTPase"/>
</dbReference>
<comment type="caution">
    <text evidence="8">The sequence shown here is derived from an EMBL/GenBank/DDBJ whole genome shotgun (WGS) entry which is preliminary data.</text>
</comment>
<evidence type="ECO:0000256" key="5">
    <source>
        <dbReference type="PROSITE-ProRule" id="PRU01251"/>
    </source>
</evidence>
<dbReference type="InterPro" id="IPR051650">
    <property type="entry name" value="SL_signaling_regulator"/>
</dbReference>
<evidence type="ECO:0000256" key="1">
    <source>
        <dbReference type="ARBA" id="ARBA00008675"/>
    </source>
</evidence>
<keyword evidence="2 5" id="KW-0677">Repeat</keyword>